<dbReference type="InterPro" id="IPR010801">
    <property type="entry name" value="FAP"/>
</dbReference>
<reference evidence="9 10" key="1">
    <citation type="journal article" date="2023" name="Microbiol. Resour. Announc.">
        <title>Complete Genome Sequence of Mycobacterium wuenschmanii, a novel Nontuberculous Mycobacterium Isolated from a captive population of Amazon Milk Frogs.</title>
        <authorList>
            <person name="Hicks J."/>
            <person name="Zeineldin M."/>
            <person name="Ward H."/>
            <person name="Wuenschmann A."/>
            <person name="Camp P."/>
            <person name="Farrell D."/>
            <person name="Lehman K."/>
            <person name="Thacker T."/>
            <person name="Cuthbert E."/>
        </authorList>
    </citation>
    <scope>NUCLEOTIDE SEQUENCE [LARGE SCALE GENOMIC DNA]</scope>
    <source>
        <strain evidence="9 10">Wuenschmanii</strain>
    </source>
</reference>
<dbReference type="EMBL" id="CP126981">
    <property type="protein sequence ID" value="WIM88984.1"/>
    <property type="molecule type" value="Genomic_DNA"/>
</dbReference>
<evidence type="ECO:0000256" key="4">
    <source>
        <dbReference type="ARBA" id="ARBA00022525"/>
    </source>
</evidence>
<comment type="subcellular location">
    <subcellularLocation>
        <location evidence="1">Secreted</location>
    </subcellularLocation>
</comment>
<protein>
    <recommendedName>
        <fullName evidence="3">Alanine and proline-rich secreted protein Apa</fullName>
    </recommendedName>
    <alternativeName>
        <fullName evidence="6">Fibronectin attachment protein</fullName>
    </alternativeName>
</protein>
<evidence type="ECO:0000256" key="7">
    <source>
        <dbReference type="SAM" id="MobiDB-lite"/>
    </source>
</evidence>
<keyword evidence="5" id="KW-0732">Signal</keyword>
<sequence length="387" mass="36666">MNEVDRYSTRPKNRWMTRVLVAIGGAGAITFALPVAAGADPPNPGPSPAVPGPANPAPANPAPANPAPANPAPANTAANPDGSPGPGGPAAGPQNTDPVAGAPATEANPGGPAPVDPNAGRIDNPVGGFSYVLPAGWVESDATHLDYGSALLSKIAGTPAPGQPPPVANDTRVVLGKLDQKLYASAEADNSKAAARLASDMGEFFMPYPGTRLNQETIPLGANGAAGGASFYEVKFSDASKPNGQIWAGVVSAPGPAGAPSQRYFVVWLGTGNNPVDKAGAKTLAESVRPLAATPGPAAGPAPAGPAGPAPAGPAGPAPAGPAPAGPAGPAPAGPAGPAGPAPAGPAGPAPAGPAGPAGPAPAGPAPAGPQPAGGNGSPAAPNTVAT</sequence>
<feature type="compositionally biased region" description="Pro residues" evidence="7">
    <location>
        <begin position="41"/>
        <end position="71"/>
    </location>
</feature>
<evidence type="ECO:0000313" key="10">
    <source>
        <dbReference type="Proteomes" id="UP001236585"/>
    </source>
</evidence>
<evidence type="ECO:0000256" key="6">
    <source>
        <dbReference type="ARBA" id="ARBA00031042"/>
    </source>
</evidence>
<evidence type="ECO:0000313" key="9">
    <source>
        <dbReference type="EMBL" id="WIM88984.1"/>
    </source>
</evidence>
<feature type="compositionally biased region" description="Low complexity" evidence="7">
    <location>
        <begin position="378"/>
        <end position="387"/>
    </location>
</feature>
<comment type="similarity">
    <text evidence="2">Belongs to the Apa family.</text>
</comment>
<feature type="region of interest" description="Disordered" evidence="7">
    <location>
        <begin position="35"/>
        <end position="121"/>
    </location>
</feature>
<accession>A0ABY8VZC7</accession>
<evidence type="ECO:0000256" key="3">
    <source>
        <dbReference type="ARBA" id="ARBA00016054"/>
    </source>
</evidence>
<name>A0ABY8VZC7_9MYCO</name>
<dbReference type="RefSeq" id="WP_285189504.1">
    <property type="nucleotide sequence ID" value="NZ_CP126981.1"/>
</dbReference>
<evidence type="ECO:0000256" key="2">
    <source>
        <dbReference type="ARBA" id="ARBA00005477"/>
    </source>
</evidence>
<feature type="compositionally biased region" description="Pro residues" evidence="7">
    <location>
        <begin position="298"/>
        <end position="370"/>
    </location>
</feature>
<dbReference type="Pfam" id="PF07174">
    <property type="entry name" value="FAP"/>
    <property type="match status" value="1"/>
</dbReference>
<organism evidence="9 10">
    <name type="scientific">Candidatus Mycobacterium wuenschmannii</name>
    <dbReference type="NCBI Taxonomy" id="3027808"/>
    <lineage>
        <taxon>Bacteria</taxon>
        <taxon>Bacillati</taxon>
        <taxon>Actinomycetota</taxon>
        <taxon>Actinomycetes</taxon>
        <taxon>Mycobacteriales</taxon>
        <taxon>Mycobacteriaceae</taxon>
        <taxon>Mycobacterium</taxon>
    </lineage>
</organism>
<feature type="compositionally biased region" description="Low complexity" evidence="7">
    <location>
        <begin position="72"/>
        <end position="82"/>
    </location>
</feature>
<proteinExistence type="inferred from homology"/>
<evidence type="ECO:0000256" key="5">
    <source>
        <dbReference type="ARBA" id="ARBA00022729"/>
    </source>
</evidence>
<feature type="region of interest" description="Disordered" evidence="7">
    <location>
        <begin position="292"/>
        <end position="387"/>
    </location>
</feature>
<dbReference type="Proteomes" id="UP001236585">
    <property type="component" value="Chromosome"/>
</dbReference>
<evidence type="ECO:0000259" key="8">
    <source>
        <dbReference type="Pfam" id="PF07174"/>
    </source>
</evidence>
<feature type="domain" description="Fibronectin-attachment" evidence="8">
    <location>
        <begin position="121"/>
        <end position="303"/>
    </location>
</feature>
<evidence type="ECO:0000256" key="1">
    <source>
        <dbReference type="ARBA" id="ARBA00004613"/>
    </source>
</evidence>
<gene>
    <name evidence="9" type="ORF">PT015_05795</name>
</gene>
<keyword evidence="4" id="KW-0964">Secreted</keyword>
<keyword evidence="10" id="KW-1185">Reference proteome</keyword>